<dbReference type="Proteomes" id="UP000314294">
    <property type="component" value="Unassembled WGS sequence"/>
</dbReference>
<comment type="caution">
    <text evidence="1">The sequence shown here is derived from an EMBL/GenBank/DDBJ whole genome shotgun (WGS) entry which is preliminary data.</text>
</comment>
<keyword evidence="2" id="KW-1185">Reference proteome</keyword>
<proteinExistence type="predicted"/>
<evidence type="ECO:0000313" key="2">
    <source>
        <dbReference type="Proteomes" id="UP000314294"/>
    </source>
</evidence>
<dbReference type="AlphaFoldDB" id="A0A4Z2IE35"/>
<protein>
    <submittedName>
        <fullName evidence="1">Uncharacterized protein</fullName>
    </submittedName>
</protein>
<evidence type="ECO:0000313" key="1">
    <source>
        <dbReference type="EMBL" id="TNN76167.1"/>
    </source>
</evidence>
<dbReference type="EMBL" id="SRLO01000096">
    <property type="protein sequence ID" value="TNN76167.1"/>
    <property type="molecule type" value="Genomic_DNA"/>
</dbReference>
<name>A0A4Z2IE35_9TELE</name>
<sequence>MALHPPAFLHQRHDNRTGRLPDLGVVVLLEQLQPILRPPAELPLTHRPSLTDTVQLRRSSPCSVSGVKLHISSLVKFLLKSSKDILEDEAPGVAQANQLNPGVLLHAVTLEQRPAVSIAPAFSHK</sequence>
<gene>
    <name evidence="1" type="ORF">EYF80_013698</name>
</gene>
<organism evidence="1 2">
    <name type="scientific">Liparis tanakae</name>
    <name type="common">Tanaka's snailfish</name>
    <dbReference type="NCBI Taxonomy" id="230148"/>
    <lineage>
        <taxon>Eukaryota</taxon>
        <taxon>Metazoa</taxon>
        <taxon>Chordata</taxon>
        <taxon>Craniata</taxon>
        <taxon>Vertebrata</taxon>
        <taxon>Euteleostomi</taxon>
        <taxon>Actinopterygii</taxon>
        <taxon>Neopterygii</taxon>
        <taxon>Teleostei</taxon>
        <taxon>Neoteleostei</taxon>
        <taxon>Acanthomorphata</taxon>
        <taxon>Eupercaria</taxon>
        <taxon>Perciformes</taxon>
        <taxon>Cottioidei</taxon>
        <taxon>Cottales</taxon>
        <taxon>Liparidae</taxon>
        <taxon>Liparis</taxon>
    </lineage>
</organism>
<accession>A0A4Z2IE35</accession>
<reference evidence="1 2" key="1">
    <citation type="submission" date="2019-03" db="EMBL/GenBank/DDBJ databases">
        <title>First draft genome of Liparis tanakae, snailfish: a comprehensive survey of snailfish specific genes.</title>
        <authorList>
            <person name="Kim W."/>
            <person name="Song I."/>
            <person name="Jeong J.-H."/>
            <person name="Kim D."/>
            <person name="Kim S."/>
            <person name="Ryu S."/>
            <person name="Song J.Y."/>
            <person name="Lee S.K."/>
        </authorList>
    </citation>
    <scope>NUCLEOTIDE SEQUENCE [LARGE SCALE GENOMIC DNA]</scope>
    <source>
        <tissue evidence="1">Muscle</tissue>
    </source>
</reference>